<dbReference type="InterPro" id="IPR018211">
    <property type="entry name" value="ADH_Fe_CS"/>
</dbReference>
<evidence type="ECO:0000259" key="5">
    <source>
        <dbReference type="Pfam" id="PF25137"/>
    </source>
</evidence>
<comment type="similarity">
    <text evidence="1">Belongs to the iron-containing alcohol dehydrogenase family.</text>
</comment>
<dbReference type="PANTHER" id="PTHR11496:SF102">
    <property type="entry name" value="ALCOHOL DEHYDROGENASE 4"/>
    <property type="match status" value="1"/>
</dbReference>
<keyword evidence="7" id="KW-1185">Reference proteome</keyword>
<dbReference type="Proteomes" id="UP000286268">
    <property type="component" value="Chromosome"/>
</dbReference>
<keyword evidence="3" id="KW-0520">NAD</keyword>
<dbReference type="InterPro" id="IPR001670">
    <property type="entry name" value="ADH_Fe/GldA"/>
</dbReference>
<evidence type="ECO:0000256" key="1">
    <source>
        <dbReference type="ARBA" id="ARBA00007358"/>
    </source>
</evidence>
<dbReference type="RefSeq" id="WP_128214957.1">
    <property type="nucleotide sequence ID" value="NZ_CP025746.1"/>
</dbReference>
<dbReference type="GO" id="GO:0046872">
    <property type="term" value="F:metal ion binding"/>
    <property type="evidence" value="ECO:0007669"/>
    <property type="project" value="InterPro"/>
</dbReference>
<dbReference type="Gene3D" id="3.40.50.1970">
    <property type="match status" value="1"/>
</dbReference>
<feature type="domain" description="Alcohol dehydrogenase iron-type/glycerol dehydrogenase GldA" evidence="4">
    <location>
        <begin position="11"/>
        <end position="178"/>
    </location>
</feature>
<reference evidence="6 7" key="1">
    <citation type="submission" date="2018-01" db="EMBL/GenBank/DDBJ databases">
        <title>Genome Sequencing and Assembly of Anaerobacter polyendosporus strain CT4.</title>
        <authorList>
            <person name="Tachaapaikoon C."/>
            <person name="Sutheeworapong S."/>
            <person name="Jenjaroenpun P."/>
            <person name="Wongsurawat T."/>
            <person name="Nookeaw I."/>
            <person name="Cheawchanlertfa P."/>
            <person name="Kosugi A."/>
            <person name="Cheevadhanarak S."/>
            <person name="Ratanakhanokchai K."/>
        </authorList>
    </citation>
    <scope>NUCLEOTIDE SEQUENCE [LARGE SCALE GENOMIC DNA]</scope>
    <source>
        <strain evidence="6 7">CT4</strain>
    </source>
</reference>
<name>A0A3R5UB08_9CLOT</name>
<evidence type="ECO:0000256" key="2">
    <source>
        <dbReference type="ARBA" id="ARBA00023002"/>
    </source>
</evidence>
<dbReference type="CDD" id="cd08176">
    <property type="entry name" value="LPO"/>
    <property type="match status" value="1"/>
</dbReference>
<dbReference type="AlphaFoldDB" id="A0A3R5UB08"/>
<evidence type="ECO:0000256" key="3">
    <source>
        <dbReference type="ARBA" id="ARBA00023027"/>
    </source>
</evidence>
<dbReference type="Gene3D" id="1.20.1090.10">
    <property type="entry name" value="Dehydroquinate synthase-like - alpha domain"/>
    <property type="match status" value="1"/>
</dbReference>
<gene>
    <name evidence="6" type="ORF">C1I91_22790</name>
</gene>
<dbReference type="SUPFAM" id="SSF56796">
    <property type="entry name" value="Dehydroquinate synthase-like"/>
    <property type="match status" value="1"/>
</dbReference>
<dbReference type="NCBIfam" id="NF007911">
    <property type="entry name" value="PRK10624.1"/>
    <property type="match status" value="1"/>
</dbReference>
<evidence type="ECO:0000313" key="7">
    <source>
        <dbReference type="Proteomes" id="UP000286268"/>
    </source>
</evidence>
<keyword evidence="2" id="KW-0560">Oxidoreductase</keyword>
<evidence type="ECO:0000313" key="6">
    <source>
        <dbReference type="EMBL" id="QAA34236.1"/>
    </source>
</evidence>
<dbReference type="OrthoDB" id="9804734at2"/>
<dbReference type="InterPro" id="IPR039697">
    <property type="entry name" value="Alcohol_dehydrogenase_Fe"/>
</dbReference>
<dbReference type="FunFam" id="1.20.1090.10:FF:000001">
    <property type="entry name" value="Aldehyde-alcohol dehydrogenase"/>
    <property type="match status" value="1"/>
</dbReference>
<dbReference type="NCBIfam" id="TIGR02638">
    <property type="entry name" value="lactal_redase"/>
    <property type="match status" value="1"/>
</dbReference>
<organism evidence="6 7">
    <name type="scientific">Clostridium manihotivorum</name>
    <dbReference type="NCBI Taxonomy" id="2320868"/>
    <lineage>
        <taxon>Bacteria</taxon>
        <taxon>Bacillati</taxon>
        <taxon>Bacillota</taxon>
        <taxon>Clostridia</taxon>
        <taxon>Eubacteriales</taxon>
        <taxon>Clostridiaceae</taxon>
        <taxon>Clostridium</taxon>
    </lineage>
</organism>
<dbReference type="InterPro" id="IPR013460">
    <property type="entry name" value="Lactal_redase"/>
</dbReference>
<dbReference type="PANTHER" id="PTHR11496">
    <property type="entry name" value="ALCOHOL DEHYDROGENASE"/>
    <property type="match status" value="1"/>
</dbReference>
<protein>
    <submittedName>
        <fullName evidence="6">Lactaldehyde reductase</fullName>
    </submittedName>
</protein>
<evidence type="ECO:0000259" key="4">
    <source>
        <dbReference type="Pfam" id="PF00465"/>
    </source>
</evidence>
<dbReference type="PROSITE" id="PS00913">
    <property type="entry name" value="ADH_IRON_1"/>
    <property type="match status" value="1"/>
</dbReference>
<feature type="domain" description="Fe-containing alcohol dehydrogenase-like C-terminal" evidence="5">
    <location>
        <begin position="189"/>
        <end position="385"/>
    </location>
</feature>
<dbReference type="Pfam" id="PF00465">
    <property type="entry name" value="Fe-ADH"/>
    <property type="match status" value="1"/>
</dbReference>
<dbReference type="GO" id="GO:0004022">
    <property type="term" value="F:alcohol dehydrogenase (NAD+) activity"/>
    <property type="evidence" value="ECO:0007669"/>
    <property type="project" value="UniProtKB-ARBA"/>
</dbReference>
<proteinExistence type="inferred from homology"/>
<dbReference type="KEGG" id="cmah:C1I91_22790"/>
<dbReference type="PROSITE" id="PS00060">
    <property type="entry name" value="ADH_IRON_2"/>
    <property type="match status" value="1"/>
</dbReference>
<sequence>MVNRIVLNETSYFGPGAISIIGEEAINRQFKKAFVVTDKDLLKFNVAQKVTKVLEEAKLPYVIYDNVKPNPTIENVLTGVKAYAESGADFILAIGGGSSIDTAKGIGIVTNNPDFADVKSLEGVAPTKNKSVPIIAVPTTAGTAAEVTINYVITDEDAVKKMVCVDPKDIPVLAVIDPEMMTSMPKGLTAATGMDALTHAIEGYTTKGAWTMSDMFELKAIELIAKNLPKAVANGSDVEARDGMATAQYIAGMGFSNVGLGIVHSMAHQLGAVYDTPHGVANALLLPYVMEYNAPATGERYREIARQMGVANVDSMTEEEYRKAAVDAVVNLSKSIGIPQKLVEIGAKEEDLEKLAKMAYADVCTPGNPRDTNVEEILEIYKKAFK</sequence>
<dbReference type="FunFam" id="3.40.50.1970:FF:000003">
    <property type="entry name" value="Alcohol dehydrogenase, iron-containing"/>
    <property type="match status" value="1"/>
</dbReference>
<dbReference type="Pfam" id="PF25137">
    <property type="entry name" value="ADH_Fe_C"/>
    <property type="match status" value="1"/>
</dbReference>
<accession>A0A3R5UB08</accession>
<dbReference type="EMBL" id="CP025746">
    <property type="protein sequence ID" value="QAA34236.1"/>
    <property type="molecule type" value="Genomic_DNA"/>
</dbReference>
<dbReference type="InterPro" id="IPR056798">
    <property type="entry name" value="ADH_Fe_C"/>
</dbReference>